<dbReference type="GO" id="GO:0005886">
    <property type="term" value="C:plasma membrane"/>
    <property type="evidence" value="ECO:0007669"/>
    <property type="project" value="UniProtKB-SubCell"/>
</dbReference>
<dbReference type="AlphaFoldDB" id="A0A0W1A2I4"/>
<organism evidence="10 11">
    <name type="scientific">Legionella waltersii</name>
    <dbReference type="NCBI Taxonomy" id="66969"/>
    <lineage>
        <taxon>Bacteria</taxon>
        <taxon>Pseudomonadati</taxon>
        <taxon>Pseudomonadota</taxon>
        <taxon>Gammaproteobacteria</taxon>
        <taxon>Legionellales</taxon>
        <taxon>Legionellaceae</taxon>
        <taxon>Legionella</taxon>
    </lineage>
</organism>
<keyword evidence="2" id="KW-1003">Cell membrane</keyword>
<keyword evidence="3" id="KW-0328">Glycosyltransferase</keyword>
<reference evidence="10 11" key="1">
    <citation type="submission" date="2015-11" db="EMBL/GenBank/DDBJ databases">
        <title>Genomic analysis of 38 Legionella species identifies large and diverse effector repertoires.</title>
        <authorList>
            <person name="Burstein D."/>
            <person name="Amaro F."/>
            <person name="Zusman T."/>
            <person name="Lifshitz Z."/>
            <person name="Cohen O."/>
            <person name="Gilbert J.A."/>
            <person name="Pupko T."/>
            <person name="Shuman H.A."/>
            <person name="Segal G."/>
        </authorList>
    </citation>
    <scope>NUCLEOTIDE SEQUENCE [LARGE SCALE GENOMIC DNA]</scope>
    <source>
        <strain evidence="10 11">ATCC 51914</strain>
    </source>
</reference>
<keyword evidence="11" id="KW-1185">Reference proteome</keyword>
<keyword evidence="6 8" id="KW-1133">Transmembrane helix</keyword>
<comment type="caution">
    <text evidence="10">The sequence shown here is derived from an EMBL/GenBank/DDBJ whole genome shotgun (WGS) entry which is preliminary data.</text>
</comment>
<dbReference type="OrthoDB" id="108054at2"/>
<dbReference type="GO" id="GO:0016763">
    <property type="term" value="F:pentosyltransferase activity"/>
    <property type="evidence" value="ECO:0007669"/>
    <property type="project" value="TreeGrafter"/>
</dbReference>
<dbReference type="PANTHER" id="PTHR33908:SF11">
    <property type="entry name" value="MEMBRANE PROTEIN"/>
    <property type="match status" value="1"/>
</dbReference>
<dbReference type="Pfam" id="PF13231">
    <property type="entry name" value="PMT_2"/>
    <property type="match status" value="1"/>
</dbReference>
<proteinExistence type="predicted"/>
<evidence type="ECO:0000259" key="9">
    <source>
        <dbReference type="Pfam" id="PF13231"/>
    </source>
</evidence>
<evidence type="ECO:0000256" key="4">
    <source>
        <dbReference type="ARBA" id="ARBA00022679"/>
    </source>
</evidence>
<evidence type="ECO:0000256" key="5">
    <source>
        <dbReference type="ARBA" id="ARBA00022692"/>
    </source>
</evidence>
<feature type="transmembrane region" description="Helical" evidence="8">
    <location>
        <begin position="136"/>
        <end position="152"/>
    </location>
</feature>
<dbReference type="EMBL" id="LNZB01000056">
    <property type="protein sequence ID" value="KTD75512.1"/>
    <property type="molecule type" value="Genomic_DNA"/>
</dbReference>
<feature type="transmembrane region" description="Helical" evidence="8">
    <location>
        <begin position="113"/>
        <end position="130"/>
    </location>
</feature>
<evidence type="ECO:0000313" key="10">
    <source>
        <dbReference type="EMBL" id="KTD75512.1"/>
    </source>
</evidence>
<dbReference type="InterPro" id="IPR038731">
    <property type="entry name" value="RgtA/B/C-like"/>
</dbReference>
<gene>
    <name evidence="10" type="ORF">Lwal_2450</name>
</gene>
<feature type="transmembrane region" description="Helical" evidence="8">
    <location>
        <begin position="246"/>
        <end position="270"/>
    </location>
</feature>
<evidence type="ECO:0000313" key="11">
    <source>
        <dbReference type="Proteomes" id="UP000054729"/>
    </source>
</evidence>
<dbReference type="PANTHER" id="PTHR33908">
    <property type="entry name" value="MANNOSYLTRANSFERASE YKCB-RELATED"/>
    <property type="match status" value="1"/>
</dbReference>
<protein>
    <submittedName>
        <fullName evidence="10">Dolichol monophosphate mannose synthase</fullName>
    </submittedName>
</protein>
<evidence type="ECO:0000256" key="2">
    <source>
        <dbReference type="ARBA" id="ARBA00022475"/>
    </source>
</evidence>
<feature type="domain" description="Glycosyltransferase RgtA/B/C/D-like" evidence="9">
    <location>
        <begin position="63"/>
        <end position="222"/>
    </location>
</feature>
<evidence type="ECO:0000256" key="3">
    <source>
        <dbReference type="ARBA" id="ARBA00022676"/>
    </source>
</evidence>
<comment type="subcellular location">
    <subcellularLocation>
        <location evidence="1">Cell membrane</location>
        <topology evidence="1">Multi-pass membrane protein</topology>
    </subcellularLocation>
</comment>
<evidence type="ECO:0000256" key="1">
    <source>
        <dbReference type="ARBA" id="ARBA00004651"/>
    </source>
</evidence>
<feature type="transmembrane region" description="Helical" evidence="8">
    <location>
        <begin position="82"/>
        <end position="101"/>
    </location>
</feature>
<evidence type="ECO:0000256" key="6">
    <source>
        <dbReference type="ARBA" id="ARBA00022989"/>
    </source>
</evidence>
<dbReference type="PATRIC" id="fig|66969.6.peg.2656"/>
<feature type="transmembrane region" description="Helical" evidence="8">
    <location>
        <begin position="164"/>
        <end position="191"/>
    </location>
</feature>
<keyword evidence="5 8" id="KW-0812">Transmembrane</keyword>
<keyword evidence="7 8" id="KW-0472">Membrane</keyword>
<feature type="transmembrane region" description="Helical" evidence="8">
    <location>
        <begin position="336"/>
        <end position="360"/>
    </location>
</feature>
<feature type="transmembrane region" description="Helical" evidence="8">
    <location>
        <begin position="203"/>
        <end position="225"/>
    </location>
</feature>
<feature type="transmembrane region" description="Helical" evidence="8">
    <location>
        <begin position="309"/>
        <end position="330"/>
    </location>
</feature>
<evidence type="ECO:0000256" key="8">
    <source>
        <dbReference type="SAM" id="Phobius"/>
    </source>
</evidence>
<feature type="transmembrane region" description="Helical" evidence="8">
    <location>
        <begin position="24"/>
        <end position="50"/>
    </location>
</feature>
<dbReference type="STRING" id="66969.Lwal_2450"/>
<dbReference type="RefSeq" id="WP_095197483.1">
    <property type="nucleotide sequence ID" value="NZ_CAAAIQ010000002.1"/>
</dbReference>
<dbReference type="InterPro" id="IPR050297">
    <property type="entry name" value="LipidA_mod_glycosyltrf_83"/>
</dbReference>
<accession>A0A0W1A2I4</accession>
<dbReference type="Proteomes" id="UP000054729">
    <property type="component" value="Unassembled WGS sequence"/>
</dbReference>
<name>A0A0W1A2I4_9GAMM</name>
<feature type="transmembrane region" description="Helical" evidence="8">
    <location>
        <begin position="282"/>
        <end position="300"/>
    </location>
</feature>
<dbReference type="GO" id="GO:0009103">
    <property type="term" value="P:lipopolysaccharide biosynthetic process"/>
    <property type="evidence" value="ECO:0007669"/>
    <property type="project" value="UniProtKB-ARBA"/>
</dbReference>
<evidence type="ECO:0000256" key="7">
    <source>
        <dbReference type="ARBA" id="ARBA00023136"/>
    </source>
</evidence>
<sequence length="473" mass="55271">MPDGIRSIEVLESLPASKILPFHLYIVLYFLIALIIAPIHLLAFDTYYYWDWSRHLDLSYYDGSPMIAYFIKVSTWLFGDSLFALSLVGIIVVGFTCLFIFKTAQLLMSKEASYIAVLLWLFAPLITLDLLNQTTYDTPLTLFWAMTVYYVCKYIKTNRVTSLYAVGVCIGLMLLSKYTGVVLVLGIMLFLMGSPYRVLFKSIHFYLAIFIAFVLFIPVIYWNYLHDWQSFIYQLKAHQLVNSQSGIINVLKSIVSVFLPILNFMVMPLWFYFRLDKDRKSYALQFCFVVSMTYLIFFLFKSSDTAIRYYWLTQFLITSSILGGFCYQELKIKKLFHFLIIGYAVSSVGILLSNTVYFDLFHGKKMAHYRALQQFNQEHTLLPRTIITPGWFEARMLFFLKDKPEIYTIDCGSEQNQYKLWSQHLLKSIQRGEISEVLYIDAYDRSTCMKNYFKQCQPILIRAPLHAYRCSNG</sequence>
<keyword evidence="4" id="KW-0808">Transferase</keyword>